<dbReference type="InterPro" id="IPR027939">
    <property type="entry name" value="NMT1/THI5"/>
</dbReference>
<keyword evidence="7" id="KW-0663">Pyridoxal phosphate</keyword>
<feature type="signal peptide" evidence="12">
    <location>
        <begin position="1"/>
        <end position="31"/>
    </location>
</feature>
<evidence type="ECO:0000256" key="2">
    <source>
        <dbReference type="ARBA" id="ARBA00004948"/>
    </source>
</evidence>
<evidence type="ECO:0000256" key="12">
    <source>
        <dbReference type="SAM" id="SignalP"/>
    </source>
</evidence>
<keyword evidence="5" id="KW-0808">Transferase</keyword>
<dbReference type="SUPFAM" id="SSF53850">
    <property type="entry name" value="Periplasmic binding protein-like II"/>
    <property type="match status" value="1"/>
</dbReference>
<dbReference type="Gene3D" id="3.40.190.10">
    <property type="entry name" value="Periplasmic binding protein-like II"/>
    <property type="match status" value="2"/>
</dbReference>
<evidence type="ECO:0000313" key="14">
    <source>
        <dbReference type="EMBL" id="TLS49288.1"/>
    </source>
</evidence>
<dbReference type="OrthoDB" id="9815602at2"/>
<keyword evidence="6" id="KW-0479">Metal-binding</keyword>
<dbReference type="Proteomes" id="UP000309676">
    <property type="component" value="Unassembled WGS sequence"/>
</dbReference>
<feature type="domain" description="SsuA/THI5-like" evidence="13">
    <location>
        <begin position="65"/>
        <end position="275"/>
    </location>
</feature>
<proteinExistence type="inferred from homology"/>
<evidence type="ECO:0000256" key="3">
    <source>
        <dbReference type="ARBA" id="ARBA00009406"/>
    </source>
</evidence>
<keyword evidence="15" id="KW-1185">Reference proteome</keyword>
<evidence type="ECO:0000256" key="4">
    <source>
        <dbReference type="ARBA" id="ARBA00011738"/>
    </source>
</evidence>
<evidence type="ECO:0000313" key="15">
    <source>
        <dbReference type="Proteomes" id="UP000309676"/>
    </source>
</evidence>
<comment type="caution">
    <text evidence="14">The sequence shown here is derived from an EMBL/GenBank/DDBJ whole genome shotgun (WGS) entry which is preliminary data.</text>
</comment>
<dbReference type="InterPro" id="IPR015168">
    <property type="entry name" value="SsuA/THI5"/>
</dbReference>
<evidence type="ECO:0000256" key="7">
    <source>
        <dbReference type="ARBA" id="ARBA00022898"/>
    </source>
</evidence>
<keyword evidence="8" id="KW-0784">Thiamine biosynthesis</keyword>
<evidence type="ECO:0000256" key="11">
    <source>
        <dbReference type="ARBA" id="ARBA00048179"/>
    </source>
</evidence>
<keyword evidence="9" id="KW-0408">Iron</keyword>
<name>A0A5R9G763_9BACL</name>
<comment type="function">
    <text evidence="1">Responsible for the formation of the pyrimidine heterocycle in the thiamine biosynthesis pathway. Catalyzes the formation of hydroxymethylpyrimidine phosphate (HMP-P) from histidine and pyridoxal phosphate (PLP). The protein uses PLP and the active site histidine to form HMP-P, generating an inactive enzyme. The enzyme can only undergo a single turnover, which suggests it is a suicide enzyme.</text>
</comment>
<dbReference type="PROSITE" id="PS51257">
    <property type="entry name" value="PROKAR_LIPOPROTEIN"/>
    <property type="match status" value="1"/>
</dbReference>
<dbReference type="PANTHER" id="PTHR31528:SF1">
    <property type="entry name" value="4-AMINO-5-HYDROXYMETHYL-2-METHYLPYRIMIDINE PHOSPHATE SYNTHASE THI11-RELATED"/>
    <property type="match status" value="1"/>
</dbReference>
<dbReference type="GO" id="GO:0016740">
    <property type="term" value="F:transferase activity"/>
    <property type="evidence" value="ECO:0007669"/>
    <property type="project" value="UniProtKB-KW"/>
</dbReference>
<evidence type="ECO:0000259" key="13">
    <source>
        <dbReference type="Pfam" id="PF09084"/>
    </source>
</evidence>
<feature type="chain" id="PRO_5024319898" description="Thiamine pyrimidine synthase" evidence="12">
    <location>
        <begin position="32"/>
        <end position="346"/>
    </location>
</feature>
<evidence type="ECO:0000256" key="5">
    <source>
        <dbReference type="ARBA" id="ARBA00022679"/>
    </source>
</evidence>
<reference evidence="14 15" key="1">
    <citation type="submission" date="2019-05" db="EMBL/GenBank/DDBJ databases">
        <authorList>
            <person name="Narsing Rao M.P."/>
            <person name="Li W.J."/>
        </authorList>
    </citation>
    <scope>NUCLEOTIDE SEQUENCE [LARGE SCALE GENOMIC DNA]</scope>
    <source>
        <strain evidence="14 15">SYSU_K30003</strain>
    </source>
</reference>
<comment type="subunit">
    <text evidence="4">Homodimer.</text>
</comment>
<dbReference type="PANTHER" id="PTHR31528">
    <property type="entry name" value="4-AMINO-5-HYDROXYMETHYL-2-METHYLPYRIMIDINE PHOSPHATE SYNTHASE THI11-RELATED"/>
    <property type="match status" value="1"/>
</dbReference>
<protein>
    <recommendedName>
        <fullName evidence="10">Thiamine pyrimidine synthase</fullName>
    </recommendedName>
</protein>
<evidence type="ECO:0000256" key="6">
    <source>
        <dbReference type="ARBA" id="ARBA00022723"/>
    </source>
</evidence>
<dbReference type="Pfam" id="PF09084">
    <property type="entry name" value="NMT1"/>
    <property type="match status" value="1"/>
</dbReference>
<evidence type="ECO:0000256" key="9">
    <source>
        <dbReference type="ARBA" id="ARBA00023004"/>
    </source>
</evidence>
<comment type="similarity">
    <text evidence="3">Belongs to the NMT1/THI5 family.</text>
</comment>
<gene>
    <name evidence="14" type="ORF">FE782_25875</name>
</gene>
<comment type="pathway">
    <text evidence="2">Cofactor biosynthesis; thiamine diphosphate biosynthesis.</text>
</comment>
<accession>A0A5R9G763</accession>
<dbReference type="GO" id="GO:0009228">
    <property type="term" value="P:thiamine biosynthetic process"/>
    <property type="evidence" value="ECO:0007669"/>
    <property type="project" value="UniProtKB-KW"/>
</dbReference>
<dbReference type="GO" id="GO:0046872">
    <property type="term" value="F:metal ion binding"/>
    <property type="evidence" value="ECO:0007669"/>
    <property type="project" value="UniProtKB-KW"/>
</dbReference>
<dbReference type="AlphaFoldDB" id="A0A5R9G763"/>
<evidence type="ECO:0000256" key="1">
    <source>
        <dbReference type="ARBA" id="ARBA00003469"/>
    </source>
</evidence>
<sequence>MWGKANKKKPVLIAMSFMLLLLSACGGGSNAQTASPAPSASSEVQEVAPKSLKKVVLRLKWVHQAQFAGFYAAVKKGFYEEAGLDVEIRPGGSDFPSVQMVASGSEEFGVTGADQILLAREKGVPVTAISTIYRETPFVLFSLKESGITKVEDLVGQKAGVKLGGNEELTFRAMVESAGVEAKSIEEMPIKFDLSPLLSGQVKVWPGYVINEVLAVEELGHEVNIIKPGDYGINFYADTLFTTQALIEKDPELVKGFVQASMKGWTYALENPEEAAAFGLEYADNLTLEHEVNMMKASVPLLQPDNLPLGKMDETAWTTLQESLMGLGFQKAEQTMEDVFTNEFLE</sequence>
<dbReference type="RefSeq" id="WP_138197265.1">
    <property type="nucleotide sequence ID" value="NZ_VCIW01000022.1"/>
</dbReference>
<evidence type="ECO:0000256" key="10">
    <source>
        <dbReference type="ARBA" id="ARBA00033171"/>
    </source>
</evidence>
<evidence type="ECO:0000256" key="8">
    <source>
        <dbReference type="ARBA" id="ARBA00022977"/>
    </source>
</evidence>
<organism evidence="14 15">
    <name type="scientific">Paenibacillus antri</name>
    <dbReference type="NCBI Taxonomy" id="2582848"/>
    <lineage>
        <taxon>Bacteria</taxon>
        <taxon>Bacillati</taxon>
        <taxon>Bacillota</taxon>
        <taxon>Bacilli</taxon>
        <taxon>Bacillales</taxon>
        <taxon>Paenibacillaceae</taxon>
        <taxon>Paenibacillus</taxon>
    </lineage>
</organism>
<keyword evidence="12" id="KW-0732">Signal</keyword>
<dbReference type="EMBL" id="VCIW01000022">
    <property type="protein sequence ID" value="TLS49288.1"/>
    <property type="molecule type" value="Genomic_DNA"/>
</dbReference>
<comment type="catalytic activity">
    <reaction evidence="11">
        <text>N(6)-(pyridoxal phosphate)-L-lysyl-[4-amino-5-hydroxymethyl-2-methylpyrimidine phosphate synthase] + L-histidyl-[4-amino-5-hydroxymethyl-2-methylpyrimidine phosphate synthase] + 2 Fe(3+) + 4 H2O = L-lysyl-[4-amino-5-hydroxymethyl-2-methylpyrimidine phosphate synthase] + (2S)-2-amino-5-hydroxy-4-oxopentanoyl-[4-amino-5-hydroxymethyl-2-methylpyrimidine phosphate synthase] + 4-amino-2-methyl-5-(phosphooxymethyl)pyrimidine + 3-oxopropanoate + 2 Fe(2+) + 2 H(+)</text>
        <dbReference type="Rhea" id="RHEA:65756"/>
        <dbReference type="Rhea" id="RHEA-COMP:16892"/>
        <dbReference type="Rhea" id="RHEA-COMP:16893"/>
        <dbReference type="Rhea" id="RHEA-COMP:16894"/>
        <dbReference type="Rhea" id="RHEA-COMP:16895"/>
        <dbReference type="ChEBI" id="CHEBI:15377"/>
        <dbReference type="ChEBI" id="CHEBI:15378"/>
        <dbReference type="ChEBI" id="CHEBI:29033"/>
        <dbReference type="ChEBI" id="CHEBI:29034"/>
        <dbReference type="ChEBI" id="CHEBI:29969"/>
        <dbReference type="ChEBI" id="CHEBI:29979"/>
        <dbReference type="ChEBI" id="CHEBI:33190"/>
        <dbReference type="ChEBI" id="CHEBI:58354"/>
        <dbReference type="ChEBI" id="CHEBI:143915"/>
        <dbReference type="ChEBI" id="CHEBI:157692"/>
    </reaction>
    <physiologicalReaction direction="left-to-right" evidence="11">
        <dbReference type="Rhea" id="RHEA:65757"/>
    </physiologicalReaction>
</comment>